<proteinExistence type="predicted"/>
<keyword evidence="1" id="KW-0472">Membrane</keyword>
<organism evidence="3 4">
    <name type="scientific">Paraclostridium sordellii</name>
    <name type="common">Clostridium sordellii</name>
    <dbReference type="NCBI Taxonomy" id="1505"/>
    <lineage>
        <taxon>Bacteria</taxon>
        <taxon>Bacillati</taxon>
        <taxon>Bacillota</taxon>
        <taxon>Clostridia</taxon>
        <taxon>Peptostreptococcales</taxon>
        <taxon>Peptostreptococcaceae</taxon>
        <taxon>Paraclostridium</taxon>
    </lineage>
</organism>
<feature type="transmembrane region" description="Helical" evidence="1">
    <location>
        <begin position="63"/>
        <end position="81"/>
    </location>
</feature>
<feature type="domain" description="VanZ-like" evidence="2">
    <location>
        <begin position="13"/>
        <end position="134"/>
    </location>
</feature>
<dbReference type="RefSeq" id="WP_055336351.1">
    <property type="nucleotide sequence ID" value="NZ_CDNF01000014.1"/>
</dbReference>
<accession>A0A0C7Q8R6</accession>
<keyword evidence="1" id="KW-1133">Transmembrane helix</keyword>
<feature type="transmembrane region" description="Helical" evidence="1">
    <location>
        <begin position="7"/>
        <end position="27"/>
    </location>
</feature>
<protein>
    <submittedName>
        <fullName evidence="3">VanZ family protein</fullName>
    </submittedName>
</protein>
<dbReference type="PANTHER" id="PTHR36834:SF2">
    <property type="entry name" value="MEMBRANE PROTEIN"/>
    <property type="match status" value="1"/>
</dbReference>
<name>A0A0C7Q8R6_PARSO</name>
<feature type="transmembrane region" description="Helical" evidence="1">
    <location>
        <begin position="117"/>
        <end position="134"/>
    </location>
</feature>
<dbReference type="PANTHER" id="PTHR36834">
    <property type="entry name" value="MEMBRANE PROTEIN-RELATED"/>
    <property type="match status" value="1"/>
</dbReference>
<dbReference type="OrthoDB" id="4822551at2"/>
<dbReference type="Pfam" id="PF04892">
    <property type="entry name" value="VanZ"/>
    <property type="match status" value="1"/>
</dbReference>
<dbReference type="InterPro" id="IPR006976">
    <property type="entry name" value="VanZ-like"/>
</dbReference>
<evidence type="ECO:0000259" key="2">
    <source>
        <dbReference type="Pfam" id="PF04892"/>
    </source>
</evidence>
<dbReference type="AlphaFoldDB" id="A0A0C7Q8R6"/>
<keyword evidence="1" id="KW-0812">Transmembrane</keyword>
<reference evidence="4" key="1">
    <citation type="submission" date="2015-01" db="EMBL/GenBank/DDBJ databases">
        <authorList>
            <person name="Aslett M.A."/>
            <person name="De Silva N."/>
        </authorList>
    </citation>
    <scope>NUCLEOTIDE SEQUENCE [LARGE SCALE GENOMIC DNA]</scope>
    <source>
        <strain evidence="4">R28058</strain>
    </source>
</reference>
<feature type="transmembrane region" description="Helical" evidence="1">
    <location>
        <begin position="146"/>
        <end position="169"/>
    </location>
</feature>
<sequence>MKKFLNFVFCTIFIAYFLILLDTVFFFRTGDSMRSVNLIPFKSITQYVNVYDGVRHKLVDMNIWGNILMFIPFGIYLMIFLKEKSLIKGVLITVLASLIIEIVQFIFSLGSSDIDDIILNTIGGVIGILIYKILMLITKDSKKVKTIITILSGIVGFPVIFITIMLYVYNS</sequence>
<evidence type="ECO:0000256" key="1">
    <source>
        <dbReference type="SAM" id="Phobius"/>
    </source>
</evidence>
<feature type="transmembrane region" description="Helical" evidence="1">
    <location>
        <begin position="90"/>
        <end position="111"/>
    </location>
</feature>
<evidence type="ECO:0000313" key="3">
    <source>
        <dbReference type="EMBL" id="CEQ04486.1"/>
    </source>
</evidence>
<dbReference type="Proteomes" id="UP000049127">
    <property type="component" value="Unassembled WGS sequence"/>
</dbReference>
<dbReference type="EMBL" id="CEKZ01000003">
    <property type="protein sequence ID" value="CEQ04486.1"/>
    <property type="molecule type" value="Genomic_DNA"/>
</dbReference>
<evidence type="ECO:0000313" key="4">
    <source>
        <dbReference type="Proteomes" id="UP000049127"/>
    </source>
</evidence>
<gene>
    <name evidence="3" type="ORF">R28058_22191</name>
</gene>
<dbReference type="InterPro" id="IPR053150">
    <property type="entry name" value="Teicoplanin_resist-assoc"/>
</dbReference>